<proteinExistence type="predicted"/>
<evidence type="ECO:0000256" key="1">
    <source>
        <dbReference type="SAM" id="Phobius"/>
    </source>
</evidence>
<dbReference type="HOGENOM" id="CLU_2397941_0_0_6"/>
<organism evidence="2 3">
    <name type="scientific">Serratia odorifera DSM 4582</name>
    <dbReference type="NCBI Taxonomy" id="667129"/>
    <lineage>
        <taxon>Bacteria</taxon>
        <taxon>Pseudomonadati</taxon>
        <taxon>Pseudomonadota</taxon>
        <taxon>Gammaproteobacteria</taxon>
        <taxon>Enterobacterales</taxon>
        <taxon>Yersiniaceae</taxon>
        <taxon>Serratia</taxon>
    </lineage>
</organism>
<keyword evidence="1" id="KW-0472">Membrane</keyword>
<dbReference type="STRING" id="667129.HMPREF0758_4110"/>
<evidence type="ECO:0000313" key="2">
    <source>
        <dbReference type="EMBL" id="EFE94015.1"/>
    </source>
</evidence>
<dbReference type="Proteomes" id="UP000005723">
    <property type="component" value="Unassembled WGS sequence"/>
</dbReference>
<reference evidence="2 3" key="1">
    <citation type="submission" date="2010-01" db="EMBL/GenBank/DDBJ databases">
        <authorList>
            <person name="Muzny D."/>
            <person name="Qin X."/>
            <person name="Deng J."/>
            <person name="Jiang H."/>
            <person name="Liu Y."/>
            <person name="Qu J."/>
            <person name="Song X.-Z."/>
            <person name="Zhang L."/>
            <person name="Thornton R."/>
            <person name="Coyle M."/>
            <person name="Francisco L."/>
            <person name="Jackson L."/>
            <person name="Javaid M."/>
            <person name="Korchina V."/>
            <person name="Kovar C."/>
            <person name="Mata R."/>
            <person name="Mathew T."/>
            <person name="Ngo R."/>
            <person name="Nguyen L."/>
            <person name="Nguyen N."/>
            <person name="Okwuonu G."/>
            <person name="Ongeri F."/>
            <person name="Pham C."/>
            <person name="Simmons D."/>
            <person name="Wilczek-Boney K."/>
            <person name="Hale W."/>
            <person name="Jakkamsetti A."/>
            <person name="Pham P."/>
            <person name="Ruth R."/>
            <person name="San Lucas F."/>
            <person name="Warren J."/>
            <person name="Zhang J."/>
            <person name="Zhao Z."/>
            <person name="Zhou C."/>
            <person name="Zhu D."/>
            <person name="Lee S."/>
            <person name="Bess C."/>
            <person name="Blankenburg K."/>
            <person name="Forbes L."/>
            <person name="Fu Q."/>
            <person name="Gubbala S."/>
            <person name="Hirani K."/>
            <person name="Jayaseelan J.C."/>
            <person name="Lara F."/>
            <person name="Munidasa M."/>
            <person name="Palculict T."/>
            <person name="Patil S."/>
            <person name="Pu L.-L."/>
            <person name="Saada N."/>
            <person name="Tang L."/>
            <person name="Weissenberger G."/>
            <person name="Zhu Y."/>
            <person name="Hemphill L."/>
            <person name="Shang Y."/>
            <person name="Youmans B."/>
            <person name="Ayvaz T."/>
            <person name="Ross M."/>
            <person name="Santibanez J."/>
            <person name="Aqrawi P."/>
            <person name="Gross S."/>
            <person name="Joshi V."/>
            <person name="Fowler G."/>
            <person name="Nazareth L."/>
            <person name="Reid J."/>
            <person name="Worley K."/>
            <person name="Petrosino J."/>
            <person name="Highlander S."/>
            <person name="Gibbs R."/>
        </authorList>
    </citation>
    <scope>NUCLEOTIDE SEQUENCE [LARGE SCALE GENOMIC DNA]</scope>
    <source>
        <strain evidence="2 3">DSM 4582</strain>
    </source>
</reference>
<dbReference type="EMBL" id="ADBY01000056">
    <property type="protein sequence ID" value="EFE94015.1"/>
    <property type="molecule type" value="Genomic_DNA"/>
</dbReference>
<protein>
    <submittedName>
        <fullName evidence="2">Uncharacterized protein</fullName>
    </submittedName>
</protein>
<name>D4E7G0_SEROD</name>
<feature type="transmembrane region" description="Helical" evidence="1">
    <location>
        <begin position="16"/>
        <end position="40"/>
    </location>
</feature>
<keyword evidence="1" id="KW-1133">Transmembrane helix</keyword>
<gene>
    <name evidence="2" type="ORF">HMPREF0758_4110</name>
</gene>
<comment type="caution">
    <text evidence="2">The sequence shown here is derived from an EMBL/GenBank/DDBJ whole genome shotgun (WGS) entry which is preliminary data.</text>
</comment>
<dbReference type="AlphaFoldDB" id="D4E7G0"/>
<evidence type="ECO:0000313" key="3">
    <source>
        <dbReference type="Proteomes" id="UP000005723"/>
    </source>
</evidence>
<keyword evidence="3" id="KW-1185">Reference proteome</keyword>
<accession>D4E7G0</accession>
<sequence>MIDFFRNIYDKVVEHFATMTTIVLFFTVIKLLIPIVAYIANRIGEHNAYKSFSAIEHLSDDEARAMARSIWRPKSKPPKWWGKLHKKIFKRKK</sequence>
<keyword evidence="1" id="KW-0812">Transmembrane</keyword>